<keyword evidence="3" id="KW-1185">Reference proteome</keyword>
<reference evidence="2 3" key="1">
    <citation type="journal article" date="2023" name="Hortic Res">
        <title>The complete reference genome for grapevine (Vitis vinifera L.) genetics and breeding.</title>
        <authorList>
            <person name="Shi X."/>
            <person name="Cao S."/>
            <person name="Wang X."/>
            <person name="Huang S."/>
            <person name="Wang Y."/>
            <person name="Liu Z."/>
            <person name="Liu W."/>
            <person name="Leng X."/>
            <person name="Peng Y."/>
            <person name="Wang N."/>
            <person name="Wang Y."/>
            <person name="Ma Z."/>
            <person name="Xu X."/>
            <person name="Zhang F."/>
            <person name="Xue H."/>
            <person name="Zhong H."/>
            <person name="Wang Y."/>
            <person name="Zhang K."/>
            <person name="Velt A."/>
            <person name="Avia K."/>
            <person name="Holtgrawe D."/>
            <person name="Grimplet J."/>
            <person name="Matus J.T."/>
            <person name="Ware D."/>
            <person name="Wu X."/>
            <person name="Wang H."/>
            <person name="Liu C."/>
            <person name="Fang Y."/>
            <person name="Rustenholz C."/>
            <person name="Cheng Z."/>
            <person name="Xiao H."/>
            <person name="Zhou Y."/>
        </authorList>
    </citation>
    <scope>NUCLEOTIDE SEQUENCE [LARGE SCALE GENOMIC DNA]</scope>
    <source>
        <strain evidence="3">cv. Pinot noir / PN40024</strain>
        <tissue evidence="2">Leaf</tissue>
    </source>
</reference>
<evidence type="ECO:0000259" key="1">
    <source>
        <dbReference type="Pfam" id="PF12937"/>
    </source>
</evidence>
<dbReference type="SUPFAM" id="SSF81383">
    <property type="entry name" value="F-box domain"/>
    <property type="match status" value="1"/>
</dbReference>
<proteinExistence type="predicted"/>
<dbReference type="InterPro" id="IPR036047">
    <property type="entry name" value="F-box-like_dom_sf"/>
</dbReference>
<feature type="domain" description="F-box" evidence="1">
    <location>
        <begin position="12"/>
        <end position="50"/>
    </location>
</feature>
<dbReference type="PANTHER" id="PTHR38926">
    <property type="entry name" value="F-BOX DOMAIN CONTAINING PROTEIN, EXPRESSED"/>
    <property type="match status" value="1"/>
</dbReference>
<dbReference type="Proteomes" id="UP001227230">
    <property type="component" value="Chromosome 9"/>
</dbReference>
<dbReference type="InterPro" id="IPR001810">
    <property type="entry name" value="F-box_dom"/>
</dbReference>
<dbReference type="Gene3D" id="3.80.10.10">
    <property type="entry name" value="Ribonuclease Inhibitor"/>
    <property type="match status" value="1"/>
</dbReference>
<name>A0ABY9CH70_VITVI</name>
<dbReference type="InterPro" id="IPR032675">
    <property type="entry name" value="LRR_dom_sf"/>
</dbReference>
<dbReference type="EMBL" id="CP126656">
    <property type="protein sequence ID" value="WJZ94783.1"/>
    <property type="molecule type" value="Genomic_DNA"/>
</dbReference>
<gene>
    <name evidence="2" type="ORF">VitviT2T_013612</name>
</gene>
<evidence type="ECO:0000313" key="3">
    <source>
        <dbReference type="Proteomes" id="UP001227230"/>
    </source>
</evidence>
<dbReference type="Pfam" id="PF12937">
    <property type="entry name" value="F-box-like"/>
    <property type="match status" value="1"/>
</dbReference>
<dbReference type="PANTHER" id="PTHR38926:SF5">
    <property type="entry name" value="F-BOX AND LEUCINE-RICH REPEAT PROTEIN 6"/>
    <property type="match status" value="1"/>
</dbReference>
<protein>
    <recommendedName>
        <fullName evidence="1">F-box domain-containing protein</fullName>
    </recommendedName>
</protein>
<evidence type="ECO:0000313" key="2">
    <source>
        <dbReference type="EMBL" id="WJZ94783.1"/>
    </source>
</evidence>
<dbReference type="SUPFAM" id="SSF52047">
    <property type="entry name" value="RNI-like"/>
    <property type="match status" value="1"/>
</dbReference>
<sequence length="302" mass="34244">MDRKWDELDMDCLINIFERLELQELILGVAFVCKSWHRASVSPQCWKTLNMDKLNFAPSSSPFVTTFCHQYAIHNFSVSGFLTLALSRGGPAVVELILPAICTLEKLIYASNMCPCLRVLGLPMHIVKHNNSIDLFSDEEMTQFLGLFNKWKDLEYLHLREYQSYTREVLLAIKLHCKNFVGIKKIGLMGDDEASAIAAVLPGLKQLTVTSSATPALMIRESLKEILEGCRELEVLVINDCCGFEVDEEILKMTSHIRSFLYKDVRPNVDEDYYPLAIIFNPDTWKHSGIDLGLGIDHLGLN</sequence>
<organism evidence="2 3">
    <name type="scientific">Vitis vinifera</name>
    <name type="common">Grape</name>
    <dbReference type="NCBI Taxonomy" id="29760"/>
    <lineage>
        <taxon>Eukaryota</taxon>
        <taxon>Viridiplantae</taxon>
        <taxon>Streptophyta</taxon>
        <taxon>Embryophyta</taxon>
        <taxon>Tracheophyta</taxon>
        <taxon>Spermatophyta</taxon>
        <taxon>Magnoliopsida</taxon>
        <taxon>eudicotyledons</taxon>
        <taxon>Gunneridae</taxon>
        <taxon>Pentapetalae</taxon>
        <taxon>rosids</taxon>
        <taxon>Vitales</taxon>
        <taxon>Vitaceae</taxon>
        <taxon>Viteae</taxon>
        <taxon>Vitis</taxon>
    </lineage>
</organism>
<accession>A0ABY9CH70</accession>